<reference evidence="1 2" key="1">
    <citation type="submission" date="2011-01" db="EMBL/GenBank/DDBJ databases">
        <title>Whole genome sequence of Caldisericum exile AZM16c01.</title>
        <authorList>
            <person name="Narita-Yamada S."/>
            <person name="Kawakoshi A."/>
            <person name="Nakamura S."/>
            <person name="Sasagawa M."/>
            <person name="Fukada J."/>
            <person name="Sekine M."/>
            <person name="Kato Y."/>
            <person name="Fukai R."/>
            <person name="Sasaki K."/>
            <person name="Hanamaki A."/>
            <person name="Narita H."/>
            <person name="Konno Y."/>
            <person name="Mori K."/>
            <person name="Yamazaki S."/>
            <person name="Suzuki K."/>
            <person name="Fujita N."/>
        </authorList>
    </citation>
    <scope>NUCLEOTIDE SEQUENCE [LARGE SCALE GENOMIC DNA]</scope>
    <source>
        <strain evidence="2">DSM 21853 / NBRC 104410 / AZM16c01</strain>
    </source>
</reference>
<dbReference type="Proteomes" id="UP000004793">
    <property type="component" value="Chromosome"/>
</dbReference>
<gene>
    <name evidence="1" type="ordered locus">CSE_01240</name>
</gene>
<dbReference type="EMBL" id="AP012051">
    <property type="protein sequence ID" value="BAL80250.1"/>
    <property type="molecule type" value="Genomic_DNA"/>
</dbReference>
<dbReference type="RefSeq" id="WP_014452657.1">
    <property type="nucleotide sequence ID" value="NC_017096.1"/>
</dbReference>
<evidence type="ECO:0000313" key="2">
    <source>
        <dbReference type="Proteomes" id="UP000004793"/>
    </source>
</evidence>
<dbReference type="KEGG" id="cex:CSE_01240"/>
<keyword evidence="2" id="KW-1185">Reference proteome</keyword>
<accession>A0A7U6GD68</accession>
<sequence length="51" mass="5263">MEVKTDDEVVFSSELAVLLNEVNPEAVKFAAKSGCGRCGASVLGGEDGGEF</sequence>
<dbReference type="AlphaFoldDB" id="A0A7U6GD68"/>
<name>A0A7U6GD68_CALEA</name>
<organism evidence="1 2">
    <name type="scientific">Caldisericum exile (strain DSM 21853 / NBRC 104410 / AZM16c01)</name>
    <dbReference type="NCBI Taxonomy" id="511051"/>
    <lineage>
        <taxon>Bacteria</taxon>
        <taxon>Pseudomonadati</taxon>
        <taxon>Caldisericota/Cryosericota group</taxon>
        <taxon>Caldisericota</taxon>
        <taxon>Caldisericia</taxon>
        <taxon>Caldisericales</taxon>
        <taxon>Caldisericaceae</taxon>
        <taxon>Caldisericum</taxon>
    </lineage>
</organism>
<protein>
    <submittedName>
        <fullName evidence="1">Uncharacterized protein</fullName>
    </submittedName>
</protein>
<evidence type="ECO:0000313" key="1">
    <source>
        <dbReference type="EMBL" id="BAL80250.1"/>
    </source>
</evidence>
<proteinExistence type="predicted"/>